<keyword evidence="3 6" id="KW-0413">Isomerase</keyword>
<sequence length="284" mass="30918">MTASFKIALVSPIVLGLAFGLGCNNSEPIIGESRSSIPEPKSEANAPAETKTSDPMNASFAEATVTDEIPDGQEQPPDVLLNGKPTAVLRLQVEKIWKSIALTDSSGKPLPLKATVRTEAGEFVIELNPALAPNHVRNFLALAKIGYFEGLQFERTIHQVSDEDAKIRLDMVKFGCPVGTGERGRGHIGYFIRPEFSETVKHEVGTVGFWHDEDPGTAGCRLYITLNPAPALDGEFTIIGKVTRGLDIVSSIANRPVINMENYPEKEIPRNPIKIQQVTFTADR</sequence>
<evidence type="ECO:0000313" key="7">
    <source>
        <dbReference type="Proteomes" id="UP000676194"/>
    </source>
</evidence>
<evidence type="ECO:0000256" key="2">
    <source>
        <dbReference type="ARBA" id="ARBA00023110"/>
    </source>
</evidence>
<protein>
    <recommendedName>
        <fullName evidence="1">peptidylprolyl isomerase</fullName>
        <ecNumber evidence="1">5.2.1.8</ecNumber>
    </recommendedName>
</protein>
<evidence type="ECO:0000313" key="6">
    <source>
        <dbReference type="EMBL" id="QVL34482.1"/>
    </source>
</evidence>
<gene>
    <name evidence="6" type="ORF">KIH39_11405</name>
</gene>
<dbReference type="AlphaFoldDB" id="A0A8E6B9Q5"/>
<organism evidence="6 7">
    <name type="scientific">Telmatocola sphagniphila</name>
    <dbReference type="NCBI Taxonomy" id="1123043"/>
    <lineage>
        <taxon>Bacteria</taxon>
        <taxon>Pseudomonadati</taxon>
        <taxon>Planctomycetota</taxon>
        <taxon>Planctomycetia</taxon>
        <taxon>Gemmatales</taxon>
        <taxon>Gemmataceae</taxon>
    </lineage>
</organism>
<dbReference type="PROSITE" id="PS51257">
    <property type="entry name" value="PROKAR_LIPOPROTEIN"/>
    <property type="match status" value="1"/>
</dbReference>
<feature type="domain" description="PPIase cyclophilin-type" evidence="5">
    <location>
        <begin position="118"/>
        <end position="280"/>
    </location>
</feature>
<evidence type="ECO:0000256" key="3">
    <source>
        <dbReference type="ARBA" id="ARBA00023235"/>
    </source>
</evidence>
<dbReference type="EMBL" id="CP074694">
    <property type="protein sequence ID" value="QVL34482.1"/>
    <property type="molecule type" value="Genomic_DNA"/>
</dbReference>
<dbReference type="Pfam" id="PF00160">
    <property type="entry name" value="Pro_isomerase"/>
    <property type="match status" value="1"/>
</dbReference>
<dbReference type="SUPFAM" id="SSF50891">
    <property type="entry name" value="Cyclophilin-like"/>
    <property type="match status" value="1"/>
</dbReference>
<keyword evidence="2" id="KW-0697">Rotamase</keyword>
<keyword evidence="7" id="KW-1185">Reference proteome</keyword>
<proteinExistence type="predicted"/>
<evidence type="ECO:0000256" key="4">
    <source>
        <dbReference type="SAM" id="MobiDB-lite"/>
    </source>
</evidence>
<accession>A0A8E6B9Q5</accession>
<dbReference type="Proteomes" id="UP000676194">
    <property type="component" value="Chromosome"/>
</dbReference>
<dbReference type="PANTHER" id="PTHR45625:SF4">
    <property type="entry name" value="PEPTIDYLPROLYL ISOMERASE DOMAIN AND WD REPEAT-CONTAINING PROTEIN 1"/>
    <property type="match status" value="1"/>
</dbReference>
<dbReference type="InterPro" id="IPR002130">
    <property type="entry name" value="Cyclophilin-type_PPIase_dom"/>
</dbReference>
<reference evidence="6" key="1">
    <citation type="submission" date="2021-05" db="EMBL/GenBank/DDBJ databases">
        <title>Complete genome sequence of the cellulolytic planctomycete Telmatocola sphagniphila SP2T and characterization of the first cellulase from planctomycetes.</title>
        <authorList>
            <person name="Rakitin A.L."/>
            <person name="Beletsky A.V."/>
            <person name="Naumoff D.G."/>
            <person name="Kulichevskaya I.S."/>
            <person name="Mardanov A.V."/>
            <person name="Ravin N.V."/>
            <person name="Dedysh S.N."/>
        </authorList>
    </citation>
    <scope>NUCLEOTIDE SEQUENCE</scope>
    <source>
        <strain evidence="6">SP2T</strain>
    </source>
</reference>
<dbReference type="PROSITE" id="PS50072">
    <property type="entry name" value="CSA_PPIASE_2"/>
    <property type="match status" value="1"/>
</dbReference>
<dbReference type="Gene3D" id="2.40.100.10">
    <property type="entry name" value="Cyclophilin-like"/>
    <property type="match status" value="1"/>
</dbReference>
<dbReference type="InterPro" id="IPR044666">
    <property type="entry name" value="Cyclophilin_A-like"/>
</dbReference>
<dbReference type="RefSeq" id="WP_213499511.1">
    <property type="nucleotide sequence ID" value="NZ_CP074694.1"/>
</dbReference>
<dbReference type="PANTHER" id="PTHR45625">
    <property type="entry name" value="PEPTIDYL-PROLYL CIS-TRANS ISOMERASE-RELATED"/>
    <property type="match status" value="1"/>
</dbReference>
<dbReference type="InterPro" id="IPR029000">
    <property type="entry name" value="Cyclophilin-like_dom_sf"/>
</dbReference>
<dbReference type="EC" id="5.2.1.8" evidence="1"/>
<name>A0A8E6B9Q5_9BACT</name>
<evidence type="ECO:0000256" key="1">
    <source>
        <dbReference type="ARBA" id="ARBA00013194"/>
    </source>
</evidence>
<dbReference type="GO" id="GO:0003755">
    <property type="term" value="F:peptidyl-prolyl cis-trans isomerase activity"/>
    <property type="evidence" value="ECO:0007669"/>
    <property type="project" value="UniProtKB-KW"/>
</dbReference>
<evidence type="ECO:0000259" key="5">
    <source>
        <dbReference type="PROSITE" id="PS50072"/>
    </source>
</evidence>
<feature type="region of interest" description="Disordered" evidence="4">
    <location>
        <begin position="31"/>
        <end position="56"/>
    </location>
</feature>
<dbReference type="KEGG" id="tsph:KIH39_11405"/>